<dbReference type="Proteomes" id="UP000503011">
    <property type="component" value="Chromosome"/>
</dbReference>
<dbReference type="RefSeq" id="WP_173158237.1">
    <property type="nucleotide sequence ID" value="NZ_AP022871.1"/>
</dbReference>
<proteinExistence type="predicted"/>
<organism evidence="1 2">
    <name type="scientific">Phytohabitans suffuscus</name>
    <dbReference type="NCBI Taxonomy" id="624315"/>
    <lineage>
        <taxon>Bacteria</taxon>
        <taxon>Bacillati</taxon>
        <taxon>Actinomycetota</taxon>
        <taxon>Actinomycetes</taxon>
        <taxon>Micromonosporales</taxon>
        <taxon>Micromonosporaceae</taxon>
    </lineage>
</organism>
<reference evidence="1 2" key="1">
    <citation type="submission" date="2020-03" db="EMBL/GenBank/DDBJ databases">
        <title>Whole genome shotgun sequence of Phytohabitans suffuscus NBRC 105367.</title>
        <authorList>
            <person name="Komaki H."/>
            <person name="Tamura T."/>
        </authorList>
    </citation>
    <scope>NUCLEOTIDE SEQUENCE [LARGE SCALE GENOMIC DNA]</scope>
    <source>
        <strain evidence="1 2">NBRC 105367</strain>
    </source>
</reference>
<gene>
    <name evidence="1" type="ORF">Psuf_037250</name>
</gene>
<name>A0A6F8YJX9_9ACTN</name>
<evidence type="ECO:0000313" key="1">
    <source>
        <dbReference type="EMBL" id="BCB86412.1"/>
    </source>
</evidence>
<dbReference type="EMBL" id="AP022871">
    <property type="protein sequence ID" value="BCB86412.1"/>
    <property type="molecule type" value="Genomic_DNA"/>
</dbReference>
<dbReference type="AlphaFoldDB" id="A0A6F8YJX9"/>
<protein>
    <submittedName>
        <fullName evidence="1">Uncharacterized protein</fullName>
    </submittedName>
</protein>
<keyword evidence="2" id="KW-1185">Reference proteome</keyword>
<dbReference type="KEGG" id="psuu:Psuf_037250"/>
<reference evidence="1 2" key="2">
    <citation type="submission" date="2020-03" db="EMBL/GenBank/DDBJ databases">
        <authorList>
            <person name="Ichikawa N."/>
            <person name="Kimura A."/>
            <person name="Kitahashi Y."/>
            <person name="Uohara A."/>
        </authorList>
    </citation>
    <scope>NUCLEOTIDE SEQUENCE [LARGE SCALE GENOMIC DNA]</scope>
    <source>
        <strain evidence="1 2">NBRC 105367</strain>
    </source>
</reference>
<accession>A0A6F8YJX9</accession>
<sequence>MMRDGYVARWRGREYEASPDGESMRLYQPGPGDEFEQVRPGRFVRVLPVAELEDVAYVRTTCTWKGEPFIVLAEHDTWLRVEYTGGRWPTAQALGLEEFDFGVYQGWAPAAEVKDLREHRV</sequence>
<evidence type="ECO:0000313" key="2">
    <source>
        <dbReference type="Proteomes" id="UP000503011"/>
    </source>
</evidence>